<dbReference type="EMBL" id="GBRH01274920">
    <property type="protein sequence ID" value="JAD22975.1"/>
    <property type="molecule type" value="Transcribed_RNA"/>
</dbReference>
<proteinExistence type="predicted"/>
<dbReference type="AlphaFoldDB" id="A0A0A8YBY7"/>
<reference evidence="1" key="2">
    <citation type="journal article" date="2015" name="Data Brief">
        <title>Shoot transcriptome of the giant reed, Arundo donax.</title>
        <authorList>
            <person name="Barrero R.A."/>
            <person name="Guerrero F.D."/>
            <person name="Moolhuijzen P."/>
            <person name="Goolsby J.A."/>
            <person name="Tidwell J."/>
            <person name="Bellgard S.E."/>
            <person name="Bellgard M.I."/>
        </authorList>
    </citation>
    <scope>NUCLEOTIDE SEQUENCE</scope>
    <source>
        <tissue evidence="1">Shoot tissue taken approximately 20 cm above the soil surface</tissue>
    </source>
</reference>
<sequence>MHHMQVHDRVAWLNWHLGPVLAVEHTTMSD</sequence>
<protein>
    <submittedName>
        <fullName evidence="1">Uncharacterized protein</fullName>
    </submittedName>
</protein>
<name>A0A0A8YBY7_ARUDO</name>
<reference evidence="1" key="1">
    <citation type="submission" date="2014-09" db="EMBL/GenBank/DDBJ databases">
        <authorList>
            <person name="Magalhaes I.L.F."/>
            <person name="Oliveira U."/>
            <person name="Santos F.R."/>
            <person name="Vidigal T.H.D.A."/>
            <person name="Brescovit A.D."/>
            <person name="Santos A.J."/>
        </authorList>
    </citation>
    <scope>NUCLEOTIDE SEQUENCE</scope>
    <source>
        <tissue evidence="1">Shoot tissue taken approximately 20 cm above the soil surface</tissue>
    </source>
</reference>
<accession>A0A0A8YBY7</accession>
<evidence type="ECO:0000313" key="1">
    <source>
        <dbReference type="EMBL" id="JAD22975.1"/>
    </source>
</evidence>
<organism evidence="1">
    <name type="scientific">Arundo donax</name>
    <name type="common">Giant reed</name>
    <name type="synonym">Donax arundinaceus</name>
    <dbReference type="NCBI Taxonomy" id="35708"/>
    <lineage>
        <taxon>Eukaryota</taxon>
        <taxon>Viridiplantae</taxon>
        <taxon>Streptophyta</taxon>
        <taxon>Embryophyta</taxon>
        <taxon>Tracheophyta</taxon>
        <taxon>Spermatophyta</taxon>
        <taxon>Magnoliopsida</taxon>
        <taxon>Liliopsida</taxon>
        <taxon>Poales</taxon>
        <taxon>Poaceae</taxon>
        <taxon>PACMAD clade</taxon>
        <taxon>Arundinoideae</taxon>
        <taxon>Arundineae</taxon>
        <taxon>Arundo</taxon>
    </lineage>
</organism>